<sequence>MQAAVLNRFKELLEIQHVEVPIPGPDDVLVRMIACGVCHTDLHFIRGDWEIFQQYLPRIPGHEGIGEVIELGSNAGDDLEKGDVIGIPWVHETCLQCEYCLSGREEFCMKLVRSGVTVHGCFAEYVLMNTKFAVKLPQGMDPYTSAPIYCAGVTMYKALKSSRVKAGEWISIVGVGGLGSMGIQYAIAMGMKVLAVVEPGDKNSTNLAKKLGAEDVYDGPVDKHAEWIRNRVGGVEASFVTVPLITAFEQAFESVKRCGRVVGVGMPKGNMSIPITRWVTSGIELIGSTLGSRKDLQEALDFAKLHQIGCKVEKRKLKDINQIFDDMSNGKINGRIVIDFATV</sequence>
<evidence type="ECO:0000313" key="10">
    <source>
        <dbReference type="EMBL" id="CAF1255590.1"/>
    </source>
</evidence>
<dbReference type="CDD" id="cd08297">
    <property type="entry name" value="CAD3"/>
    <property type="match status" value="1"/>
</dbReference>
<dbReference type="InterPro" id="IPR011032">
    <property type="entry name" value="GroES-like_sf"/>
</dbReference>
<dbReference type="Proteomes" id="UP000663852">
    <property type="component" value="Unassembled WGS sequence"/>
</dbReference>
<evidence type="ECO:0000313" key="11">
    <source>
        <dbReference type="Proteomes" id="UP000663828"/>
    </source>
</evidence>
<evidence type="ECO:0000256" key="2">
    <source>
        <dbReference type="ARBA" id="ARBA00008072"/>
    </source>
</evidence>
<dbReference type="EMBL" id="CAJNOR010000451">
    <property type="protein sequence ID" value="CAF0918537.1"/>
    <property type="molecule type" value="Genomic_DNA"/>
</dbReference>
<dbReference type="Pfam" id="PF08240">
    <property type="entry name" value="ADH_N"/>
    <property type="match status" value="1"/>
</dbReference>
<dbReference type="GO" id="GO:0008270">
    <property type="term" value="F:zinc ion binding"/>
    <property type="evidence" value="ECO:0007669"/>
    <property type="project" value="InterPro"/>
</dbReference>
<dbReference type="Gene3D" id="3.90.180.10">
    <property type="entry name" value="Medium-chain alcohol dehydrogenases, catalytic domain"/>
    <property type="match status" value="1"/>
</dbReference>
<dbReference type="InterPro" id="IPR013149">
    <property type="entry name" value="ADH-like_C"/>
</dbReference>
<evidence type="ECO:0000259" key="8">
    <source>
        <dbReference type="SMART" id="SM00829"/>
    </source>
</evidence>
<name>A0A815AGK2_ADIRI</name>
<dbReference type="OrthoDB" id="1879366at2759"/>
<evidence type="ECO:0000256" key="7">
    <source>
        <dbReference type="RuleBase" id="RU361277"/>
    </source>
</evidence>
<evidence type="ECO:0000256" key="3">
    <source>
        <dbReference type="ARBA" id="ARBA00022723"/>
    </source>
</evidence>
<proteinExistence type="inferred from homology"/>
<comment type="caution">
    <text evidence="10">The sequence shown here is derived from an EMBL/GenBank/DDBJ whole genome shotgun (WGS) entry which is preliminary data.</text>
</comment>
<evidence type="ECO:0000256" key="1">
    <source>
        <dbReference type="ARBA" id="ARBA00001947"/>
    </source>
</evidence>
<accession>A0A815AGK2</accession>
<dbReference type="SUPFAM" id="SSF50129">
    <property type="entry name" value="GroES-like"/>
    <property type="match status" value="1"/>
</dbReference>
<evidence type="ECO:0000256" key="4">
    <source>
        <dbReference type="ARBA" id="ARBA00022833"/>
    </source>
</evidence>
<keyword evidence="6" id="KW-0520">NAD</keyword>
<dbReference type="AlphaFoldDB" id="A0A815AGK2"/>
<dbReference type="InterPro" id="IPR013154">
    <property type="entry name" value="ADH-like_N"/>
</dbReference>
<evidence type="ECO:0000313" key="12">
    <source>
        <dbReference type="Proteomes" id="UP000663852"/>
    </source>
</evidence>
<dbReference type="PANTHER" id="PTHR42940:SF8">
    <property type="entry name" value="VACUOLAR PROTEIN SORTING-ASSOCIATED PROTEIN 11"/>
    <property type="match status" value="1"/>
</dbReference>
<gene>
    <name evidence="10" type="ORF">EDS130_LOCUS28226</name>
    <name evidence="9" type="ORF">XAT740_LOCUS8907</name>
</gene>
<keyword evidence="4 7" id="KW-0862">Zinc</keyword>
<dbReference type="PANTHER" id="PTHR42940">
    <property type="entry name" value="ALCOHOL DEHYDROGENASE 1-RELATED"/>
    <property type="match status" value="1"/>
</dbReference>
<dbReference type="InterPro" id="IPR036291">
    <property type="entry name" value="NAD(P)-bd_dom_sf"/>
</dbReference>
<dbReference type="EMBL" id="CAJNOJ010000182">
    <property type="protein sequence ID" value="CAF1255590.1"/>
    <property type="molecule type" value="Genomic_DNA"/>
</dbReference>
<dbReference type="FunFam" id="3.40.50.720:FF:000039">
    <property type="entry name" value="Alcohol dehydrogenase AdhP"/>
    <property type="match status" value="1"/>
</dbReference>
<dbReference type="Proteomes" id="UP000663828">
    <property type="component" value="Unassembled WGS sequence"/>
</dbReference>
<keyword evidence="3 7" id="KW-0479">Metal-binding</keyword>
<dbReference type="PROSITE" id="PS00059">
    <property type="entry name" value="ADH_ZINC"/>
    <property type="match status" value="1"/>
</dbReference>
<keyword evidence="5" id="KW-0560">Oxidoreductase</keyword>
<dbReference type="Pfam" id="PF00107">
    <property type="entry name" value="ADH_zinc_N"/>
    <property type="match status" value="1"/>
</dbReference>
<keyword evidence="11" id="KW-1185">Reference proteome</keyword>
<dbReference type="SMART" id="SM00829">
    <property type="entry name" value="PKS_ER"/>
    <property type="match status" value="1"/>
</dbReference>
<dbReference type="InterPro" id="IPR002328">
    <property type="entry name" value="ADH_Zn_CS"/>
</dbReference>
<feature type="domain" description="Enoyl reductase (ER)" evidence="8">
    <location>
        <begin position="8"/>
        <end position="338"/>
    </location>
</feature>
<dbReference type="SUPFAM" id="SSF51735">
    <property type="entry name" value="NAD(P)-binding Rossmann-fold domains"/>
    <property type="match status" value="1"/>
</dbReference>
<evidence type="ECO:0000313" key="9">
    <source>
        <dbReference type="EMBL" id="CAF0918537.1"/>
    </source>
</evidence>
<evidence type="ECO:0000256" key="5">
    <source>
        <dbReference type="ARBA" id="ARBA00023002"/>
    </source>
</evidence>
<protein>
    <recommendedName>
        <fullName evidence="8">Enoyl reductase (ER) domain-containing protein</fullName>
    </recommendedName>
</protein>
<comment type="cofactor">
    <cofactor evidence="1 7">
        <name>Zn(2+)</name>
        <dbReference type="ChEBI" id="CHEBI:29105"/>
    </cofactor>
</comment>
<dbReference type="Gene3D" id="3.40.50.720">
    <property type="entry name" value="NAD(P)-binding Rossmann-like Domain"/>
    <property type="match status" value="1"/>
</dbReference>
<organism evidence="10 12">
    <name type="scientific">Adineta ricciae</name>
    <name type="common">Rotifer</name>
    <dbReference type="NCBI Taxonomy" id="249248"/>
    <lineage>
        <taxon>Eukaryota</taxon>
        <taxon>Metazoa</taxon>
        <taxon>Spiralia</taxon>
        <taxon>Gnathifera</taxon>
        <taxon>Rotifera</taxon>
        <taxon>Eurotatoria</taxon>
        <taxon>Bdelloidea</taxon>
        <taxon>Adinetida</taxon>
        <taxon>Adinetidae</taxon>
        <taxon>Adineta</taxon>
    </lineage>
</organism>
<dbReference type="InterPro" id="IPR020843">
    <property type="entry name" value="ER"/>
</dbReference>
<reference evidence="10" key="1">
    <citation type="submission" date="2021-02" db="EMBL/GenBank/DDBJ databases">
        <authorList>
            <person name="Nowell W R."/>
        </authorList>
    </citation>
    <scope>NUCLEOTIDE SEQUENCE</scope>
</reference>
<dbReference type="GO" id="GO:0016491">
    <property type="term" value="F:oxidoreductase activity"/>
    <property type="evidence" value="ECO:0007669"/>
    <property type="project" value="UniProtKB-KW"/>
</dbReference>
<evidence type="ECO:0000256" key="6">
    <source>
        <dbReference type="ARBA" id="ARBA00023027"/>
    </source>
</evidence>
<comment type="similarity">
    <text evidence="2 7">Belongs to the zinc-containing alcohol dehydrogenase family.</text>
</comment>